<dbReference type="GO" id="GO:0003677">
    <property type="term" value="F:DNA binding"/>
    <property type="evidence" value="ECO:0007669"/>
    <property type="project" value="UniProtKB-KW"/>
</dbReference>
<evidence type="ECO:0000313" key="8">
    <source>
        <dbReference type="Proteomes" id="UP000502831"/>
    </source>
</evidence>
<dbReference type="InterPro" id="IPR017894">
    <property type="entry name" value="HTH_IS21_transposase_type"/>
</dbReference>
<keyword evidence="2" id="KW-0815">Transposition</keyword>
<dbReference type="PANTHER" id="PTHR35004">
    <property type="entry name" value="TRANSPOSASE RV3428C-RELATED"/>
    <property type="match status" value="1"/>
</dbReference>
<dbReference type="PROSITE" id="PS50531">
    <property type="entry name" value="HTH_IS21"/>
    <property type="match status" value="1"/>
</dbReference>
<keyword evidence="4" id="KW-0233">DNA recombination</keyword>
<evidence type="ECO:0000259" key="5">
    <source>
        <dbReference type="PROSITE" id="PS50531"/>
    </source>
</evidence>
<dbReference type="AlphaFoldDB" id="A0AA92IYU4"/>
<dbReference type="SUPFAM" id="SSF46689">
    <property type="entry name" value="Homeodomain-like"/>
    <property type="match status" value="1"/>
</dbReference>
<name>A0AA92IYU4_9BACT</name>
<organism evidence="7 8">
    <name type="scientific">Sulfurospirillum diekertiae</name>
    <dbReference type="NCBI Taxonomy" id="1854492"/>
    <lineage>
        <taxon>Bacteria</taxon>
        <taxon>Pseudomonadati</taxon>
        <taxon>Campylobacterota</taxon>
        <taxon>Epsilonproteobacteria</taxon>
        <taxon>Campylobacterales</taxon>
        <taxon>Sulfurospirillaceae</taxon>
        <taxon>Sulfurospirillum</taxon>
    </lineage>
</organism>
<dbReference type="GO" id="GO:0032196">
    <property type="term" value="P:transposition"/>
    <property type="evidence" value="ECO:0007669"/>
    <property type="project" value="UniProtKB-KW"/>
</dbReference>
<sequence>MLKKGEIKMIKKFLAEGFSKSAIARKLGISRETVRRYANLPDDYIPHINRPPVINSVDPYLPHIAKMLETAEQQKSEIPLTVIYEEIKKLGYDGSLRWLQQVILRYELRARAKLDEPIIRFETKPAQQMQVDWVEFPKDNLSAFVATMGYSRASYVEYVNNEKIETLIGCHMNAFAYFGGVPKECLYDNMKTVILSRNDYGKGDHRFNPLFADFAKHCGFSIKVCKPYRAKTKGKVERFNHYLRYNFHNGLRVRLSMKHYTLTLDNANAEVLKWLDNTANKRIHQTTLQMPFELLAQEQLQLLPVPKAYQGIHPKALIESVAKNIPQSILTKTWKNYISPIETFNVTMSLYPWLQTSSFLLDFMVVHYGVRYLYR</sequence>
<dbReference type="Gene3D" id="3.30.420.10">
    <property type="entry name" value="Ribonuclease H-like superfamily/Ribonuclease H"/>
    <property type="match status" value="1"/>
</dbReference>
<dbReference type="InterPro" id="IPR012337">
    <property type="entry name" value="RNaseH-like_sf"/>
</dbReference>
<reference evidence="7 8" key="1">
    <citation type="journal article" date="2017" name="Environ. Sci. Technol.">
        <title>Organohalide Respiration with Chlorinated Ethenes under Low pH Conditions.</title>
        <authorList>
            <person name="Yang Y."/>
            <person name="Capiro N.L."/>
            <person name="Marcet T.F."/>
            <person name="Yan J."/>
            <person name="Pennell K.D."/>
            <person name="Loffler F.E."/>
        </authorList>
    </citation>
    <scope>NUCLEOTIDE SEQUENCE [LARGE SCALE GENOMIC DNA]</scope>
    <source>
        <strain evidence="7 8">ACSDCE</strain>
    </source>
</reference>
<evidence type="ECO:0000256" key="3">
    <source>
        <dbReference type="ARBA" id="ARBA00023125"/>
    </source>
</evidence>
<accession>A0AA92IYU4</accession>
<dbReference type="RefSeq" id="WP_167750084.1">
    <property type="nucleotide sequence ID" value="NZ_CP039734.2"/>
</dbReference>
<protein>
    <submittedName>
        <fullName evidence="7">IS21 family transposase</fullName>
    </submittedName>
</protein>
<dbReference type="PANTHER" id="PTHR35004:SF6">
    <property type="entry name" value="TRANSPOSASE"/>
    <property type="match status" value="1"/>
</dbReference>
<dbReference type="Proteomes" id="UP000502831">
    <property type="component" value="Chromosome"/>
</dbReference>
<feature type="domain" description="Integrase catalytic" evidence="6">
    <location>
        <begin position="121"/>
        <end position="299"/>
    </location>
</feature>
<evidence type="ECO:0000313" key="7">
    <source>
        <dbReference type="EMBL" id="QIR76363.1"/>
    </source>
</evidence>
<comment type="similarity">
    <text evidence="1">Belongs to the transposase IS21/IS408/IS1162 family.</text>
</comment>
<dbReference type="Pfam" id="PF02796">
    <property type="entry name" value="HTH_7"/>
    <property type="match status" value="1"/>
</dbReference>
<dbReference type="InterPro" id="IPR009057">
    <property type="entry name" value="Homeodomain-like_sf"/>
</dbReference>
<gene>
    <name evidence="7" type="ORF">FA584_09155</name>
</gene>
<dbReference type="InterPro" id="IPR036397">
    <property type="entry name" value="RNaseH_sf"/>
</dbReference>
<dbReference type="GO" id="GO:0000150">
    <property type="term" value="F:DNA strand exchange activity"/>
    <property type="evidence" value="ECO:0007669"/>
    <property type="project" value="InterPro"/>
</dbReference>
<proteinExistence type="inferred from homology"/>
<dbReference type="PROSITE" id="PS50994">
    <property type="entry name" value="INTEGRASE"/>
    <property type="match status" value="1"/>
</dbReference>
<dbReference type="SUPFAM" id="SSF53098">
    <property type="entry name" value="Ribonuclease H-like"/>
    <property type="match status" value="1"/>
</dbReference>
<dbReference type="GO" id="GO:0015074">
    <property type="term" value="P:DNA integration"/>
    <property type="evidence" value="ECO:0007669"/>
    <property type="project" value="InterPro"/>
</dbReference>
<evidence type="ECO:0000256" key="4">
    <source>
        <dbReference type="ARBA" id="ARBA00023172"/>
    </source>
</evidence>
<evidence type="ECO:0000259" key="6">
    <source>
        <dbReference type="PROSITE" id="PS50994"/>
    </source>
</evidence>
<dbReference type="NCBIfam" id="NF033546">
    <property type="entry name" value="transpos_IS21"/>
    <property type="match status" value="1"/>
</dbReference>
<dbReference type="InterPro" id="IPR006120">
    <property type="entry name" value="Resolvase_HTH_dom"/>
</dbReference>
<dbReference type="InterPro" id="IPR001584">
    <property type="entry name" value="Integrase_cat-core"/>
</dbReference>
<dbReference type="Pfam" id="PF00665">
    <property type="entry name" value="rve"/>
    <property type="match status" value="1"/>
</dbReference>
<feature type="domain" description="HTH IS21-type" evidence="5">
    <location>
        <begin position="5"/>
        <end position="68"/>
    </location>
</feature>
<evidence type="ECO:0000256" key="1">
    <source>
        <dbReference type="ARBA" id="ARBA00009277"/>
    </source>
</evidence>
<keyword evidence="3" id="KW-0238">DNA-binding</keyword>
<dbReference type="Gene3D" id="1.10.10.60">
    <property type="entry name" value="Homeodomain-like"/>
    <property type="match status" value="1"/>
</dbReference>
<evidence type="ECO:0000256" key="2">
    <source>
        <dbReference type="ARBA" id="ARBA00022578"/>
    </source>
</evidence>
<dbReference type="EMBL" id="CP039734">
    <property type="protein sequence ID" value="QIR76363.1"/>
    <property type="molecule type" value="Genomic_DNA"/>
</dbReference>